<protein>
    <submittedName>
        <fullName evidence="6">Peptide ABC transporter ATPase</fullName>
    </submittedName>
</protein>
<dbReference type="RefSeq" id="WP_057869426.1">
    <property type="nucleotide sequence ID" value="NZ_AZDX01000012.1"/>
</dbReference>
<gene>
    <name evidence="6" type="ORF">FC92_GL000292</name>
</gene>
<dbReference type="OrthoDB" id="9791546at2"/>
<dbReference type="Gene3D" id="3.40.50.300">
    <property type="entry name" value="P-loop containing nucleotide triphosphate hydrolases"/>
    <property type="match status" value="1"/>
</dbReference>
<dbReference type="STRING" id="1423759.FC92_GL000292"/>
<accession>A0A0R1MNH6</accession>
<dbReference type="Proteomes" id="UP000051448">
    <property type="component" value="Unassembled WGS sequence"/>
</dbReference>
<dbReference type="SMART" id="SM00382">
    <property type="entry name" value="AAA"/>
    <property type="match status" value="1"/>
</dbReference>
<dbReference type="InterPro" id="IPR027417">
    <property type="entry name" value="P-loop_NTPase"/>
</dbReference>
<comment type="similarity">
    <text evidence="1">Belongs to the ABC transporter superfamily.</text>
</comment>
<keyword evidence="2" id="KW-0813">Transport</keyword>
<keyword evidence="7" id="KW-1185">Reference proteome</keyword>
<dbReference type="Pfam" id="PF00005">
    <property type="entry name" value="ABC_tran"/>
    <property type="match status" value="1"/>
</dbReference>
<evidence type="ECO:0000313" key="6">
    <source>
        <dbReference type="EMBL" id="KRL06949.1"/>
    </source>
</evidence>
<dbReference type="CDD" id="cd03255">
    <property type="entry name" value="ABC_MJ0796_LolCDE_FtsE"/>
    <property type="match status" value="1"/>
</dbReference>
<organism evidence="6 7">
    <name type="scientific">Liquorilactobacillus hordei DSM 19519</name>
    <dbReference type="NCBI Taxonomy" id="1423759"/>
    <lineage>
        <taxon>Bacteria</taxon>
        <taxon>Bacillati</taxon>
        <taxon>Bacillota</taxon>
        <taxon>Bacilli</taxon>
        <taxon>Lactobacillales</taxon>
        <taxon>Lactobacillaceae</taxon>
        <taxon>Liquorilactobacillus</taxon>
    </lineage>
</organism>
<evidence type="ECO:0000256" key="2">
    <source>
        <dbReference type="ARBA" id="ARBA00022448"/>
    </source>
</evidence>
<dbReference type="InterPro" id="IPR017911">
    <property type="entry name" value="MacB-like_ATP-bd"/>
</dbReference>
<dbReference type="GO" id="GO:0005524">
    <property type="term" value="F:ATP binding"/>
    <property type="evidence" value="ECO:0007669"/>
    <property type="project" value="UniProtKB-KW"/>
</dbReference>
<sequence>MITTKNLTYWYDDVNEKLFEDINLQFDAGNLYAIIGKSGSGKTTFLSLIAGLDTPKSGTIEFEGETLKKIGLMNYRKKCVSMVFQSYNLLTYMSALDNLLCAMAITEAKHAGDKKYALDLLDKIGIDEDNAKRKVTKLSGGQQQRVAIARTMCCDSKFVVADEPTGNLDENSTNDVLDLFKQIAHEQNKCVVIVTHEFDVAQKCDSIIELRQKKFEQV</sequence>
<dbReference type="AlphaFoldDB" id="A0A0R1MNH6"/>
<dbReference type="PROSITE" id="PS50893">
    <property type="entry name" value="ABC_TRANSPORTER_2"/>
    <property type="match status" value="1"/>
</dbReference>
<evidence type="ECO:0000256" key="1">
    <source>
        <dbReference type="ARBA" id="ARBA00005417"/>
    </source>
</evidence>
<keyword evidence="4" id="KW-0067">ATP-binding</keyword>
<dbReference type="SUPFAM" id="SSF52540">
    <property type="entry name" value="P-loop containing nucleoside triphosphate hydrolases"/>
    <property type="match status" value="1"/>
</dbReference>
<feature type="domain" description="ABC transporter" evidence="5">
    <location>
        <begin position="2"/>
        <end position="218"/>
    </location>
</feature>
<evidence type="ECO:0000313" key="7">
    <source>
        <dbReference type="Proteomes" id="UP000051448"/>
    </source>
</evidence>
<reference evidence="6 7" key="1">
    <citation type="journal article" date="2015" name="Genome Announc.">
        <title>Expanding the biotechnology potential of lactobacilli through comparative genomics of 213 strains and associated genera.</title>
        <authorList>
            <person name="Sun Z."/>
            <person name="Harris H.M."/>
            <person name="McCann A."/>
            <person name="Guo C."/>
            <person name="Argimon S."/>
            <person name="Zhang W."/>
            <person name="Yang X."/>
            <person name="Jeffery I.B."/>
            <person name="Cooney J.C."/>
            <person name="Kagawa T.F."/>
            <person name="Liu W."/>
            <person name="Song Y."/>
            <person name="Salvetti E."/>
            <person name="Wrobel A."/>
            <person name="Rasinkangas P."/>
            <person name="Parkhill J."/>
            <person name="Rea M.C."/>
            <person name="O'Sullivan O."/>
            <person name="Ritari J."/>
            <person name="Douillard F.P."/>
            <person name="Paul Ross R."/>
            <person name="Yang R."/>
            <person name="Briner A.E."/>
            <person name="Felis G.E."/>
            <person name="de Vos W.M."/>
            <person name="Barrangou R."/>
            <person name="Klaenhammer T.R."/>
            <person name="Caufield P.W."/>
            <person name="Cui Y."/>
            <person name="Zhang H."/>
            <person name="O'Toole P.W."/>
        </authorList>
    </citation>
    <scope>NUCLEOTIDE SEQUENCE [LARGE SCALE GENOMIC DNA]</scope>
    <source>
        <strain evidence="6 7">DSM 19519</strain>
    </source>
</reference>
<evidence type="ECO:0000256" key="3">
    <source>
        <dbReference type="ARBA" id="ARBA00022741"/>
    </source>
</evidence>
<name>A0A0R1MNH6_9LACO</name>
<dbReference type="GeneID" id="98310237"/>
<dbReference type="InterPro" id="IPR003439">
    <property type="entry name" value="ABC_transporter-like_ATP-bd"/>
</dbReference>
<keyword evidence="3" id="KW-0547">Nucleotide-binding</keyword>
<dbReference type="InterPro" id="IPR017871">
    <property type="entry name" value="ABC_transporter-like_CS"/>
</dbReference>
<comment type="caution">
    <text evidence="6">The sequence shown here is derived from an EMBL/GenBank/DDBJ whole genome shotgun (WGS) entry which is preliminary data.</text>
</comment>
<dbReference type="PANTHER" id="PTHR42798:SF6">
    <property type="entry name" value="CELL DIVISION ATP-BINDING PROTEIN FTSE"/>
    <property type="match status" value="1"/>
</dbReference>
<dbReference type="InterPro" id="IPR003593">
    <property type="entry name" value="AAA+_ATPase"/>
</dbReference>
<evidence type="ECO:0000259" key="5">
    <source>
        <dbReference type="PROSITE" id="PS50893"/>
    </source>
</evidence>
<dbReference type="PANTHER" id="PTHR42798">
    <property type="entry name" value="LIPOPROTEIN-RELEASING SYSTEM ATP-BINDING PROTEIN LOLD"/>
    <property type="match status" value="1"/>
</dbReference>
<dbReference type="EMBL" id="AZDX01000012">
    <property type="protein sequence ID" value="KRL06949.1"/>
    <property type="molecule type" value="Genomic_DNA"/>
</dbReference>
<dbReference type="PROSITE" id="PS00211">
    <property type="entry name" value="ABC_TRANSPORTER_1"/>
    <property type="match status" value="1"/>
</dbReference>
<evidence type="ECO:0000256" key="4">
    <source>
        <dbReference type="ARBA" id="ARBA00022840"/>
    </source>
</evidence>
<dbReference type="PATRIC" id="fig|1423759.3.peg.309"/>
<dbReference type="GO" id="GO:0016887">
    <property type="term" value="F:ATP hydrolysis activity"/>
    <property type="evidence" value="ECO:0007669"/>
    <property type="project" value="InterPro"/>
</dbReference>
<proteinExistence type="inferred from homology"/>